<gene>
    <name evidence="3" type="ORF">BLA29_005942</name>
</gene>
<feature type="region of interest" description="Disordered" evidence="1">
    <location>
        <begin position="34"/>
        <end position="53"/>
    </location>
</feature>
<feature type="signal peptide" evidence="2">
    <location>
        <begin position="1"/>
        <end position="26"/>
    </location>
</feature>
<evidence type="ECO:0000256" key="2">
    <source>
        <dbReference type="SAM" id="SignalP"/>
    </source>
</evidence>
<proteinExistence type="predicted"/>
<organism evidence="3 4">
    <name type="scientific">Euroglyphus maynei</name>
    <name type="common">Mayne's house dust mite</name>
    <dbReference type="NCBI Taxonomy" id="6958"/>
    <lineage>
        <taxon>Eukaryota</taxon>
        <taxon>Metazoa</taxon>
        <taxon>Ecdysozoa</taxon>
        <taxon>Arthropoda</taxon>
        <taxon>Chelicerata</taxon>
        <taxon>Arachnida</taxon>
        <taxon>Acari</taxon>
        <taxon>Acariformes</taxon>
        <taxon>Sarcoptiformes</taxon>
        <taxon>Astigmata</taxon>
        <taxon>Psoroptidia</taxon>
        <taxon>Analgoidea</taxon>
        <taxon>Pyroglyphidae</taxon>
        <taxon>Pyroglyphinae</taxon>
        <taxon>Euroglyphus</taxon>
    </lineage>
</organism>
<dbReference type="OrthoDB" id="427280at2759"/>
<evidence type="ECO:0000313" key="4">
    <source>
        <dbReference type="Proteomes" id="UP000194236"/>
    </source>
</evidence>
<protein>
    <submittedName>
        <fullName evidence="3">Uncharacterized protein</fullName>
    </submittedName>
</protein>
<accession>A0A1Y3AP01</accession>
<evidence type="ECO:0000313" key="3">
    <source>
        <dbReference type="EMBL" id="OTF70182.1"/>
    </source>
</evidence>
<dbReference type="AlphaFoldDB" id="A0A1Y3AP01"/>
<keyword evidence="4" id="KW-1185">Reference proteome</keyword>
<feature type="compositionally biased region" description="Basic and acidic residues" evidence="1">
    <location>
        <begin position="34"/>
        <end position="44"/>
    </location>
</feature>
<reference evidence="3 4" key="1">
    <citation type="submission" date="2017-03" db="EMBL/GenBank/DDBJ databases">
        <title>Genome Survey of Euroglyphus maynei.</title>
        <authorList>
            <person name="Arlian L.G."/>
            <person name="Morgan M.S."/>
            <person name="Rider S.D."/>
        </authorList>
    </citation>
    <scope>NUCLEOTIDE SEQUENCE [LARGE SCALE GENOMIC DNA]</scope>
    <source>
        <strain evidence="3">Arlian Lab</strain>
        <tissue evidence="3">Whole body</tissue>
    </source>
</reference>
<sequence length="199" mass="22921">MYGKSLYKLLLLLWIIISLELNYSNTAHIHNDDGGHEFNDDIEHPSPSPSPTDMIPKTIVELNENNFQMMVMESSMTWSIVLYSSSFDSIDSSTISTFIANDNEQIIHDENARFWTIKMAIEFINESITMKGRIEFGSIDCDHNPQLRKLLSVESCPAILHFRSGQKQQNPLNREQPLLSMKSSIHSKYPLFNRVKKQK</sequence>
<feature type="chain" id="PRO_5011005110" evidence="2">
    <location>
        <begin position="27"/>
        <end position="199"/>
    </location>
</feature>
<dbReference type="InterPro" id="IPR036249">
    <property type="entry name" value="Thioredoxin-like_sf"/>
</dbReference>
<dbReference type="EMBL" id="MUJZ01066882">
    <property type="protein sequence ID" value="OTF70182.1"/>
    <property type="molecule type" value="Genomic_DNA"/>
</dbReference>
<evidence type="ECO:0000256" key="1">
    <source>
        <dbReference type="SAM" id="MobiDB-lite"/>
    </source>
</evidence>
<dbReference type="Proteomes" id="UP000194236">
    <property type="component" value="Unassembled WGS sequence"/>
</dbReference>
<dbReference type="Gene3D" id="3.40.30.10">
    <property type="entry name" value="Glutaredoxin"/>
    <property type="match status" value="1"/>
</dbReference>
<comment type="caution">
    <text evidence="3">The sequence shown here is derived from an EMBL/GenBank/DDBJ whole genome shotgun (WGS) entry which is preliminary data.</text>
</comment>
<name>A0A1Y3AP01_EURMA</name>
<dbReference type="CDD" id="cd02947">
    <property type="entry name" value="TRX_family"/>
    <property type="match status" value="1"/>
</dbReference>
<keyword evidence="2" id="KW-0732">Signal</keyword>
<dbReference type="SUPFAM" id="SSF52833">
    <property type="entry name" value="Thioredoxin-like"/>
    <property type="match status" value="1"/>
</dbReference>